<dbReference type="PANTHER" id="PTHR46383:SF4">
    <property type="entry name" value="AMINOTRANSFERASE"/>
    <property type="match status" value="1"/>
</dbReference>
<evidence type="ECO:0000256" key="2">
    <source>
        <dbReference type="ARBA" id="ARBA00007441"/>
    </source>
</evidence>
<dbReference type="FunFam" id="3.40.640.10:FF:000033">
    <property type="entry name" value="Aspartate aminotransferase"/>
    <property type="match status" value="1"/>
</dbReference>
<reference evidence="8 9" key="1">
    <citation type="submission" date="2016-02" db="EMBL/GenBank/DDBJ databases">
        <title>Complete Genome Sequence of Weissella jogaejeotgali FOL01.</title>
        <authorList>
            <person name="Lee J.-H."/>
            <person name="Ku H.-J."/>
        </authorList>
    </citation>
    <scope>NUCLEOTIDE SEQUENCE [LARGE SCALE GENOMIC DNA]</scope>
    <source>
        <strain evidence="8 9">FOL01</strain>
    </source>
</reference>
<keyword evidence="4 6" id="KW-0808">Transferase</keyword>
<dbReference type="InterPro" id="IPR004838">
    <property type="entry name" value="NHTrfase_class1_PyrdxlP-BS"/>
</dbReference>
<protein>
    <recommendedName>
        <fullName evidence="6">Aminotransferase</fullName>
        <ecNumber evidence="6">2.6.1.-</ecNumber>
    </recommendedName>
</protein>
<dbReference type="InterPro" id="IPR004839">
    <property type="entry name" value="Aminotransferase_I/II_large"/>
</dbReference>
<evidence type="ECO:0000256" key="3">
    <source>
        <dbReference type="ARBA" id="ARBA00022576"/>
    </source>
</evidence>
<name>A0A1L6RDZ8_9LACO</name>
<dbReference type="Proteomes" id="UP000185473">
    <property type="component" value="Chromosome"/>
</dbReference>
<dbReference type="CDD" id="cd00609">
    <property type="entry name" value="AAT_like"/>
    <property type="match status" value="1"/>
</dbReference>
<comment type="cofactor">
    <cofactor evidence="1 6">
        <name>pyridoxal 5'-phosphate</name>
        <dbReference type="ChEBI" id="CHEBI:597326"/>
    </cofactor>
</comment>
<dbReference type="EMBL" id="CP014332">
    <property type="protein sequence ID" value="APS42761.1"/>
    <property type="molecule type" value="Genomic_DNA"/>
</dbReference>
<sequence>MGVNKRVAAVKPNAIRAFDDETSGVEGILKLTLGEPDFTVPEHVKKAAIASIEADDSHYAPAAGSVALRKAIQHFMADRYGLSYDIDSEIVVTLGATEGIYDTFTAFVNEGDKVLLPAPNFSMYDPTIELAGGEVVYVDTSDTGFLLTPEQLQSAIDEYGDKLTTVLLNYPANPTGVTYTAEELAALADVLRGTNITVIADEIYSELTYNAPHTSIAKFLPEQTVILNGVSKSHAMTGYRIGFIVGPKQLVQPAAVLHQFTVTAASNPAMAGAAEALGSAQGKLDSKSMREAYRERRDYLVPALRKLGFEMPQPNGAFYVFAKIPAAYDQDDYAFSVDLAKRGKVAVIPGSVFNVGGEGYIRISYAASLDSLHEAVKRISEFFENY</sequence>
<dbReference type="RefSeq" id="WP_075270487.1">
    <property type="nucleotide sequence ID" value="NZ_CP014332.1"/>
</dbReference>
<dbReference type="Gene3D" id="3.40.640.10">
    <property type="entry name" value="Type I PLP-dependent aspartate aminotransferase-like (Major domain)"/>
    <property type="match status" value="1"/>
</dbReference>
<dbReference type="InterPro" id="IPR015422">
    <property type="entry name" value="PyrdxlP-dep_Trfase_small"/>
</dbReference>
<keyword evidence="9" id="KW-1185">Reference proteome</keyword>
<dbReference type="STRING" id="1631871.FOL01_1902"/>
<dbReference type="SUPFAM" id="SSF53383">
    <property type="entry name" value="PLP-dependent transferases"/>
    <property type="match status" value="1"/>
</dbReference>
<dbReference type="GO" id="GO:0030170">
    <property type="term" value="F:pyridoxal phosphate binding"/>
    <property type="evidence" value="ECO:0007669"/>
    <property type="project" value="InterPro"/>
</dbReference>
<dbReference type="PROSITE" id="PS00105">
    <property type="entry name" value="AA_TRANSFER_CLASS_1"/>
    <property type="match status" value="1"/>
</dbReference>
<dbReference type="InterPro" id="IPR015424">
    <property type="entry name" value="PyrdxlP-dep_Trfase"/>
</dbReference>
<dbReference type="AlphaFoldDB" id="A0A1L6RDZ8"/>
<dbReference type="GO" id="GO:0006520">
    <property type="term" value="P:amino acid metabolic process"/>
    <property type="evidence" value="ECO:0007669"/>
    <property type="project" value="InterPro"/>
</dbReference>
<evidence type="ECO:0000256" key="5">
    <source>
        <dbReference type="ARBA" id="ARBA00022898"/>
    </source>
</evidence>
<comment type="similarity">
    <text evidence="2 6">Belongs to the class-I pyridoxal-phosphate-dependent aminotransferase family.</text>
</comment>
<dbReference type="InterPro" id="IPR050596">
    <property type="entry name" value="AspAT/PAT-like"/>
</dbReference>
<evidence type="ECO:0000313" key="8">
    <source>
        <dbReference type="EMBL" id="APS42761.1"/>
    </source>
</evidence>
<dbReference type="OrthoDB" id="9802328at2"/>
<accession>A0A1L6RDZ8</accession>
<evidence type="ECO:0000256" key="6">
    <source>
        <dbReference type="RuleBase" id="RU000481"/>
    </source>
</evidence>
<dbReference type="PANTHER" id="PTHR46383">
    <property type="entry name" value="ASPARTATE AMINOTRANSFERASE"/>
    <property type="match status" value="1"/>
</dbReference>
<dbReference type="Gene3D" id="3.90.1150.10">
    <property type="entry name" value="Aspartate Aminotransferase, domain 1"/>
    <property type="match status" value="1"/>
</dbReference>
<keyword evidence="5" id="KW-0663">Pyridoxal phosphate</keyword>
<proteinExistence type="inferred from homology"/>
<dbReference type="KEGG" id="wjo:FOL01_1902"/>
<feature type="domain" description="Aminotransferase class I/classII large" evidence="7">
    <location>
        <begin position="28"/>
        <end position="379"/>
    </location>
</feature>
<evidence type="ECO:0000256" key="4">
    <source>
        <dbReference type="ARBA" id="ARBA00022679"/>
    </source>
</evidence>
<evidence type="ECO:0000256" key="1">
    <source>
        <dbReference type="ARBA" id="ARBA00001933"/>
    </source>
</evidence>
<dbReference type="Pfam" id="PF00155">
    <property type="entry name" value="Aminotran_1_2"/>
    <property type="match status" value="1"/>
</dbReference>
<dbReference type="InterPro" id="IPR015421">
    <property type="entry name" value="PyrdxlP-dep_Trfase_major"/>
</dbReference>
<keyword evidence="3 6" id="KW-0032">Aminotransferase</keyword>
<dbReference type="EC" id="2.6.1.-" evidence="6"/>
<gene>
    <name evidence="8" type="ORF">FOL01_1902</name>
</gene>
<organism evidence="8 9">
    <name type="scientific">Weissella jogaejeotgali</name>
    <dbReference type="NCBI Taxonomy" id="1631871"/>
    <lineage>
        <taxon>Bacteria</taxon>
        <taxon>Bacillati</taxon>
        <taxon>Bacillota</taxon>
        <taxon>Bacilli</taxon>
        <taxon>Lactobacillales</taxon>
        <taxon>Lactobacillaceae</taxon>
        <taxon>Weissella</taxon>
    </lineage>
</organism>
<dbReference type="GO" id="GO:0008483">
    <property type="term" value="F:transaminase activity"/>
    <property type="evidence" value="ECO:0007669"/>
    <property type="project" value="UniProtKB-KW"/>
</dbReference>
<evidence type="ECO:0000259" key="7">
    <source>
        <dbReference type="Pfam" id="PF00155"/>
    </source>
</evidence>
<evidence type="ECO:0000313" key="9">
    <source>
        <dbReference type="Proteomes" id="UP000185473"/>
    </source>
</evidence>